<dbReference type="EMBL" id="ANMU01000010">
    <property type="protein sequence ID" value="EMJ84829.1"/>
    <property type="molecule type" value="Genomic_DNA"/>
</dbReference>
<evidence type="ECO:0000313" key="2">
    <source>
        <dbReference type="Proteomes" id="UP000011873"/>
    </source>
</evidence>
<accession>M6BZ62</accession>
<dbReference type="Proteomes" id="UP000011873">
    <property type="component" value="Unassembled WGS sequence"/>
</dbReference>
<proteinExistence type="predicted"/>
<dbReference type="AlphaFoldDB" id="M6BZ62"/>
<sequence length="78" mass="9163">MSYTNIQKNADLKKIAATTERETEKINSSTENVEHDRKWIQKINQSIFDHIPGRKLFKRWLKADLDDRGNCLSGRRFG</sequence>
<evidence type="ECO:0000313" key="1">
    <source>
        <dbReference type="EMBL" id="EMJ84829.1"/>
    </source>
</evidence>
<reference evidence="1 2" key="1">
    <citation type="submission" date="2013-01" db="EMBL/GenBank/DDBJ databases">
        <authorList>
            <person name="Harkins D.M."/>
            <person name="Durkin A.S."/>
            <person name="Brinkac L.M."/>
            <person name="Haft D.H."/>
            <person name="Selengut J.D."/>
            <person name="Sanka R."/>
            <person name="DePew J."/>
            <person name="Purushe J."/>
            <person name="Galloway R.L."/>
            <person name="Vinetz J.M."/>
            <person name="Sutton G.G."/>
            <person name="Nierman W.C."/>
            <person name="Fouts D.E."/>
        </authorList>
    </citation>
    <scope>NUCLEOTIDE SEQUENCE [LARGE SCALE GENOMIC DNA]</scope>
    <source>
        <strain evidence="1 2">Sponselee CDC</strain>
    </source>
</reference>
<comment type="caution">
    <text evidence="1">The sequence shown here is derived from an EMBL/GenBank/DDBJ whole genome shotgun (WGS) entry which is preliminary data.</text>
</comment>
<gene>
    <name evidence="1" type="ORF">LEP1GSC016_0803</name>
</gene>
<organism evidence="1 2">
    <name type="scientific">Leptospira borgpetersenii serovar Hardjo-bovis str. Sponselee</name>
    <dbReference type="NCBI Taxonomy" id="1303729"/>
    <lineage>
        <taxon>Bacteria</taxon>
        <taxon>Pseudomonadati</taxon>
        <taxon>Spirochaetota</taxon>
        <taxon>Spirochaetia</taxon>
        <taxon>Leptospirales</taxon>
        <taxon>Leptospiraceae</taxon>
        <taxon>Leptospira</taxon>
    </lineage>
</organism>
<name>M6BZ62_LEPBO</name>
<protein>
    <submittedName>
        <fullName evidence="1">Uncharacterized protein</fullName>
    </submittedName>
</protein>